<proteinExistence type="predicted"/>
<gene>
    <name evidence="1" type="ORF">GCM10023191_089420</name>
</gene>
<protein>
    <submittedName>
        <fullName evidence="1">Uncharacterized protein</fullName>
    </submittedName>
</protein>
<sequence length="61" mass="6343">MIATTLAPALDAASATVSVSALWPEWLITTSAESGFSSRACSCAVRASRGALTRHPMAVHR</sequence>
<reference evidence="2" key="1">
    <citation type="journal article" date="2019" name="Int. J. Syst. Evol. Microbiol.">
        <title>The Global Catalogue of Microorganisms (GCM) 10K type strain sequencing project: providing services to taxonomists for standard genome sequencing and annotation.</title>
        <authorList>
            <consortium name="The Broad Institute Genomics Platform"/>
            <consortium name="The Broad Institute Genome Sequencing Center for Infectious Disease"/>
            <person name="Wu L."/>
            <person name="Ma J."/>
        </authorList>
    </citation>
    <scope>NUCLEOTIDE SEQUENCE [LARGE SCALE GENOMIC DNA]</scope>
    <source>
        <strain evidence="2">JCM 17933</strain>
    </source>
</reference>
<dbReference type="Proteomes" id="UP001500503">
    <property type="component" value="Unassembled WGS sequence"/>
</dbReference>
<accession>A0ABP8R3P8</accession>
<name>A0ABP8R3P8_9ACTN</name>
<evidence type="ECO:0000313" key="2">
    <source>
        <dbReference type="Proteomes" id="UP001500503"/>
    </source>
</evidence>
<evidence type="ECO:0000313" key="1">
    <source>
        <dbReference type="EMBL" id="GAA4517249.1"/>
    </source>
</evidence>
<dbReference type="EMBL" id="BAABHF010000057">
    <property type="protein sequence ID" value="GAA4517249.1"/>
    <property type="molecule type" value="Genomic_DNA"/>
</dbReference>
<comment type="caution">
    <text evidence="1">The sequence shown here is derived from an EMBL/GenBank/DDBJ whole genome shotgun (WGS) entry which is preliminary data.</text>
</comment>
<organism evidence="1 2">
    <name type="scientific">Actinoallomurus oryzae</name>
    <dbReference type="NCBI Taxonomy" id="502180"/>
    <lineage>
        <taxon>Bacteria</taxon>
        <taxon>Bacillati</taxon>
        <taxon>Actinomycetota</taxon>
        <taxon>Actinomycetes</taxon>
        <taxon>Streptosporangiales</taxon>
        <taxon>Thermomonosporaceae</taxon>
        <taxon>Actinoallomurus</taxon>
    </lineage>
</organism>
<keyword evidence="2" id="KW-1185">Reference proteome</keyword>